<dbReference type="AlphaFoldDB" id="A0A511J1C4"/>
<evidence type="ECO:0000256" key="1">
    <source>
        <dbReference type="SAM" id="Coils"/>
    </source>
</evidence>
<evidence type="ECO:0000313" key="2">
    <source>
        <dbReference type="EMBL" id="GEL91469.1"/>
    </source>
</evidence>
<protein>
    <submittedName>
        <fullName evidence="2">Uncharacterized protein</fullName>
    </submittedName>
</protein>
<organism evidence="2 3">
    <name type="scientific">Enterococcus villorum</name>
    <dbReference type="NCBI Taxonomy" id="112904"/>
    <lineage>
        <taxon>Bacteria</taxon>
        <taxon>Bacillati</taxon>
        <taxon>Bacillota</taxon>
        <taxon>Bacilli</taxon>
        <taxon>Lactobacillales</taxon>
        <taxon>Enterococcaceae</taxon>
        <taxon>Enterococcus</taxon>
    </lineage>
</organism>
<evidence type="ECO:0000313" key="3">
    <source>
        <dbReference type="Proteomes" id="UP000321830"/>
    </source>
</evidence>
<name>A0A511J1C4_9ENTE</name>
<proteinExistence type="predicted"/>
<dbReference type="Proteomes" id="UP000321830">
    <property type="component" value="Unassembled WGS sequence"/>
</dbReference>
<feature type="coiled-coil region" evidence="1">
    <location>
        <begin position="133"/>
        <end position="160"/>
    </location>
</feature>
<gene>
    <name evidence="2" type="ORF">EVI01_08060</name>
</gene>
<sequence length="172" mass="20519">MPKLENVIDEMKWEELNKIIVEEIKNVEKSEGPNLLVDLIEKFSDELPNIPLVFRRINIEHAYQESTVIGTKRKEQAEQIIRLFIKKIFPEKNREQQIKISQLLLTHKEKKQLTLNEIQWFLNKVKDAKKYSVSKEKNKYAELSEKTEDLLESMRQKENVKINRKMQESPTL</sequence>
<accession>A0A511J1C4</accession>
<reference evidence="2 3" key="1">
    <citation type="submission" date="2019-07" db="EMBL/GenBank/DDBJ databases">
        <title>Whole genome shotgun sequence of Enterococcus villorum NBRC 100699.</title>
        <authorList>
            <person name="Hosoyama A."/>
            <person name="Uohara A."/>
            <person name="Ohji S."/>
            <person name="Ichikawa N."/>
        </authorList>
    </citation>
    <scope>NUCLEOTIDE SEQUENCE [LARGE SCALE GENOMIC DNA]</scope>
    <source>
        <strain evidence="2 3">NBRC 100699</strain>
    </source>
</reference>
<keyword evidence="1" id="KW-0175">Coiled coil</keyword>
<dbReference type="RefSeq" id="WP_010752224.1">
    <property type="nucleotide sequence ID" value="NZ_BJWF01000005.1"/>
</dbReference>
<dbReference type="EMBL" id="BJWF01000005">
    <property type="protein sequence ID" value="GEL91469.1"/>
    <property type="molecule type" value="Genomic_DNA"/>
</dbReference>
<comment type="caution">
    <text evidence="2">The sequence shown here is derived from an EMBL/GenBank/DDBJ whole genome shotgun (WGS) entry which is preliminary data.</text>
</comment>